<protein>
    <submittedName>
        <fullName evidence="2">Uncharacterized protein</fullName>
    </submittedName>
</protein>
<accession>A0A9X0CTY6</accession>
<dbReference type="EMBL" id="MU826427">
    <property type="protein sequence ID" value="KAJ7375957.1"/>
    <property type="molecule type" value="Genomic_DNA"/>
</dbReference>
<sequence>RQVKKFNKAKANNEGIKLTISQAQIRIFRKEGKGAPRMGGIPLPINNGKGTPRIGIPPPFIGNWPKKQLDMVKKRFFKILALIGL</sequence>
<dbReference type="Proteomes" id="UP001163046">
    <property type="component" value="Unassembled WGS sequence"/>
</dbReference>
<evidence type="ECO:0000313" key="3">
    <source>
        <dbReference type="Proteomes" id="UP001163046"/>
    </source>
</evidence>
<proteinExistence type="predicted"/>
<feature type="non-terminal residue" evidence="2">
    <location>
        <position position="1"/>
    </location>
</feature>
<comment type="caution">
    <text evidence="2">The sequence shown here is derived from an EMBL/GenBank/DDBJ whole genome shotgun (WGS) entry which is preliminary data.</text>
</comment>
<evidence type="ECO:0000256" key="1">
    <source>
        <dbReference type="SAM" id="MobiDB-lite"/>
    </source>
</evidence>
<gene>
    <name evidence="2" type="ORF">OS493_037826</name>
</gene>
<reference evidence="2" key="1">
    <citation type="submission" date="2023-01" db="EMBL/GenBank/DDBJ databases">
        <title>Genome assembly of the deep-sea coral Lophelia pertusa.</title>
        <authorList>
            <person name="Herrera S."/>
            <person name="Cordes E."/>
        </authorList>
    </citation>
    <scope>NUCLEOTIDE SEQUENCE</scope>
    <source>
        <strain evidence="2">USNM1676648</strain>
        <tissue evidence="2">Polyp</tissue>
    </source>
</reference>
<name>A0A9X0CTY6_9CNID</name>
<dbReference type="AlphaFoldDB" id="A0A9X0CTY6"/>
<organism evidence="2 3">
    <name type="scientific">Desmophyllum pertusum</name>
    <dbReference type="NCBI Taxonomy" id="174260"/>
    <lineage>
        <taxon>Eukaryota</taxon>
        <taxon>Metazoa</taxon>
        <taxon>Cnidaria</taxon>
        <taxon>Anthozoa</taxon>
        <taxon>Hexacorallia</taxon>
        <taxon>Scleractinia</taxon>
        <taxon>Caryophylliina</taxon>
        <taxon>Caryophylliidae</taxon>
        <taxon>Desmophyllum</taxon>
    </lineage>
</organism>
<feature type="region of interest" description="Disordered" evidence="1">
    <location>
        <begin position="38"/>
        <end position="57"/>
    </location>
</feature>
<evidence type="ECO:0000313" key="2">
    <source>
        <dbReference type="EMBL" id="KAJ7375957.1"/>
    </source>
</evidence>
<keyword evidence="3" id="KW-1185">Reference proteome</keyword>